<feature type="transmembrane region" description="Helical" evidence="4">
    <location>
        <begin position="44"/>
        <end position="64"/>
    </location>
</feature>
<name>E1ZVY1_CAMFO</name>
<dbReference type="PRINTS" id="PR01088">
    <property type="entry name" value="NAHEXCHNGR6"/>
</dbReference>
<accession>E1ZVY1</accession>
<reference evidence="6 7" key="1">
    <citation type="journal article" date="2010" name="Science">
        <title>Genomic comparison of the ants Camponotus floridanus and Harpegnathos saltator.</title>
        <authorList>
            <person name="Bonasio R."/>
            <person name="Zhang G."/>
            <person name="Ye C."/>
            <person name="Mutti N.S."/>
            <person name="Fang X."/>
            <person name="Qin N."/>
            <person name="Donahue G."/>
            <person name="Yang P."/>
            <person name="Li Q."/>
            <person name="Li C."/>
            <person name="Zhang P."/>
            <person name="Huang Z."/>
            <person name="Berger S.L."/>
            <person name="Reinberg D."/>
            <person name="Wang J."/>
            <person name="Liebig J."/>
        </authorList>
    </citation>
    <scope>NUCLEOTIDE SEQUENCE [LARGE SCALE GENOMIC DNA]</scope>
    <source>
        <strain evidence="7">C129</strain>
    </source>
</reference>
<keyword evidence="4" id="KW-0472">Membrane</keyword>
<evidence type="ECO:0000256" key="4">
    <source>
        <dbReference type="SAM" id="Phobius"/>
    </source>
</evidence>
<feature type="signal peptide" evidence="5">
    <location>
        <begin position="1"/>
        <end position="25"/>
    </location>
</feature>
<keyword evidence="5" id="KW-0732">Signal</keyword>
<protein>
    <submittedName>
        <fullName evidence="6">Uncharacterized protein</fullName>
    </submittedName>
</protein>
<evidence type="ECO:0000256" key="2">
    <source>
        <dbReference type="ARBA" id="ARBA00007367"/>
    </source>
</evidence>
<keyword evidence="4" id="KW-1133">Transmembrane helix</keyword>
<gene>
    <name evidence="6" type="ORF">EAG_05547</name>
</gene>
<dbReference type="GO" id="GO:0005886">
    <property type="term" value="C:plasma membrane"/>
    <property type="evidence" value="ECO:0007669"/>
    <property type="project" value="UniProtKB-SubCell"/>
</dbReference>
<feature type="chain" id="PRO_5003156606" evidence="5">
    <location>
        <begin position="26"/>
        <end position="90"/>
    </location>
</feature>
<evidence type="ECO:0000256" key="1">
    <source>
        <dbReference type="ARBA" id="ARBA00004651"/>
    </source>
</evidence>
<keyword evidence="7" id="KW-1185">Reference proteome</keyword>
<comment type="similarity">
    <text evidence="2">Belongs to the monovalent cation:proton antiporter 1 (CPA1) transporter (TC 2.A.36) family.</text>
</comment>
<dbReference type="OrthoDB" id="196264at2759"/>
<dbReference type="EMBL" id="GL434670">
    <property type="protein sequence ID" value="EFN74658.1"/>
    <property type="molecule type" value="Genomic_DNA"/>
</dbReference>
<evidence type="ECO:0000256" key="3">
    <source>
        <dbReference type="ARBA" id="ARBA00022475"/>
    </source>
</evidence>
<evidence type="ECO:0000313" key="6">
    <source>
        <dbReference type="EMBL" id="EFN74658.1"/>
    </source>
</evidence>
<proteinExistence type="inferred from homology"/>
<dbReference type="InParanoid" id="E1ZVY1"/>
<keyword evidence="3" id="KW-1003">Cell membrane</keyword>
<dbReference type="Proteomes" id="UP000000311">
    <property type="component" value="Unassembled WGS sequence"/>
</dbReference>
<sequence length="90" mass="10119">MAANGAVRLLFLVALCIFLTELCNGAATDIELDAKAQLLHRLDSLNLLLYTFLLILTVLTIWMFKHRRLRFLHETGLAVIYGESSVIDNS</sequence>
<evidence type="ECO:0000313" key="7">
    <source>
        <dbReference type="Proteomes" id="UP000000311"/>
    </source>
</evidence>
<evidence type="ECO:0000256" key="5">
    <source>
        <dbReference type="SAM" id="SignalP"/>
    </source>
</evidence>
<dbReference type="STRING" id="104421.E1ZVY1"/>
<comment type="subcellular location">
    <subcellularLocation>
        <location evidence="1">Cell membrane</location>
        <topology evidence="1">Multi-pass membrane protein</topology>
    </subcellularLocation>
</comment>
<dbReference type="GO" id="GO:0006885">
    <property type="term" value="P:regulation of pH"/>
    <property type="evidence" value="ECO:0007669"/>
    <property type="project" value="InterPro"/>
</dbReference>
<dbReference type="AlphaFoldDB" id="E1ZVY1"/>
<dbReference type="GO" id="GO:0015385">
    <property type="term" value="F:sodium:proton antiporter activity"/>
    <property type="evidence" value="ECO:0007669"/>
    <property type="project" value="InterPro"/>
</dbReference>
<organism evidence="7">
    <name type="scientific">Camponotus floridanus</name>
    <name type="common">Florida carpenter ant</name>
    <dbReference type="NCBI Taxonomy" id="104421"/>
    <lineage>
        <taxon>Eukaryota</taxon>
        <taxon>Metazoa</taxon>
        <taxon>Ecdysozoa</taxon>
        <taxon>Arthropoda</taxon>
        <taxon>Hexapoda</taxon>
        <taxon>Insecta</taxon>
        <taxon>Pterygota</taxon>
        <taxon>Neoptera</taxon>
        <taxon>Endopterygota</taxon>
        <taxon>Hymenoptera</taxon>
        <taxon>Apocrita</taxon>
        <taxon>Aculeata</taxon>
        <taxon>Formicoidea</taxon>
        <taxon>Formicidae</taxon>
        <taxon>Formicinae</taxon>
        <taxon>Camponotus</taxon>
    </lineage>
</organism>
<keyword evidence="4" id="KW-0812">Transmembrane</keyword>
<dbReference type="InterPro" id="IPR002090">
    <property type="entry name" value="NHE-6/7/9"/>
</dbReference>